<reference evidence="6 7" key="1">
    <citation type="submission" date="2022-04" db="EMBL/GenBank/DDBJ databases">
        <title>Hymenobacter sp. isolated from the air.</title>
        <authorList>
            <person name="Won M."/>
            <person name="Lee C.-M."/>
            <person name="Woen H.-Y."/>
            <person name="Kwon S.-W."/>
        </authorList>
    </citation>
    <scope>NUCLEOTIDE SEQUENCE [LARGE SCALE GENOMIC DNA]</scope>
    <source>
        <strain evidence="7">5413 J-13</strain>
    </source>
</reference>
<accession>A0A8T9SUE2</accession>
<feature type="domain" description="HTH luxR-type" evidence="4">
    <location>
        <begin position="145"/>
        <end position="210"/>
    </location>
</feature>
<dbReference type="RefSeq" id="WP_245091019.1">
    <property type="nucleotide sequence ID" value="NZ_CP095053.1"/>
</dbReference>
<feature type="domain" description="Response regulatory" evidence="5">
    <location>
        <begin position="7"/>
        <end position="124"/>
    </location>
</feature>
<dbReference type="InterPro" id="IPR039420">
    <property type="entry name" value="WalR-like"/>
</dbReference>
<name>A0A8T9SUE2_9BACT</name>
<dbReference type="PANTHER" id="PTHR43214">
    <property type="entry name" value="TWO-COMPONENT RESPONSE REGULATOR"/>
    <property type="match status" value="1"/>
</dbReference>
<gene>
    <name evidence="6" type="ORF">MUN82_12875</name>
</gene>
<dbReference type="KEGG" id="haei:MUN82_12875"/>
<dbReference type="SMART" id="SM00448">
    <property type="entry name" value="REC"/>
    <property type="match status" value="1"/>
</dbReference>
<protein>
    <submittedName>
        <fullName evidence="6">Response regulator transcription factor</fullName>
    </submittedName>
</protein>
<dbReference type="Proteomes" id="UP000829925">
    <property type="component" value="Chromosome"/>
</dbReference>
<dbReference type="InterPro" id="IPR001789">
    <property type="entry name" value="Sig_transdc_resp-reg_receiver"/>
</dbReference>
<dbReference type="SUPFAM" id="SSF46894">
    <property type="entry name" value="C-terminal effector domain of the bipartite response regulators"/>
    <property type="match status" value="1"/>
</dbReference>
<keyword evidence="2" id="KW-0238">DNA-binding</keyword>
<dbReference type="PROSITE" id="PS50043">
    <property type="entry name" value="HTH_LUXR_2"/>
    <property type="match status" value="1"/>
</dbReference>
<evidence type="ECO:0000313" key="7">
    <source>
        <dbReference type="Proteomes" id="UP000829925"/>
    </source>
</evidence>
<evidence type="ECO:0000256" key="2">
    <source>
        <dbReference type="ARBA" id="ARBA00023125"/>
    </source>
</evidence>
<dbReference type="SMART" id="SM00421">
    <property type="entry name" value="HTH_LUXR"/>
    <property type="match status" value="1"/>
</dbReference>
<dbReference type="PANTHER" id="PTHR43214:SF43">
    <property type="entry name" value="TWO-COMPONENT RESPONSE REGULATOR"/>
    <property type="match status" value="1"/>
</dbReference>
<dbReference type="PROSITE" id="PS50110">
    <property type="entry name" value="RESPONSE_REGULATORY"/>
    <property type="match status" value="1"/>
</dbReference>
<dbReference type="GO" id="GO:0006355">
    <property type="term" value="P:regulation of DNA-templated transcription"/>
    <property type="evidence" value="ECO:0007669"/>
    <property type="project" value="InterPro"/>
</dbReference>
<evidence type="ECO:0000259" key="5">
    <source>
        <dbReference type="PROSITE" id="PS50110"/>
    </source>
</evidence>
<feature type="modified residue" description="4-aspartylphosphate" evidence="3">
    <location>
        <position position="59"/>
    </location>
</feature>
<dbReference type="PRINTS" id="PR00038">
    <property type="entry name" value="HTHLUXR"/>
</dbReference>
<keyword evidence="1 3" id="KW-0597">Phosphoprotein</keyword>
<dbReference type="Gene3D" id="3.40.50.2300">
    <property type="match status" value="1"/>
</dbReference>
<dbReference type="AlphaFoldDB" id="A0A8T9SUE2"/>
<sequence length="213" mass="23677">MSESQISVYLVDDHPLVLEGVKTLLHPEADICVVGQANSGPEALAQLPAHPEVQVAIIDMNMPLMSGVELTRMLRTHYPQIRVLVLSMDDEYTQIREVLDAGGMGYLLKNTTREELSTAIRTIAAGRTFFSQEIGNTLLQHSAAVGTTPVNLTAREHEILRLIAREYSNNLIAETLFISERTVETHRKNILVKTNSKSVVGLIQYALRHKLIP</sequence>
<dbReference type="GO" id="GO:0000160">
    <property type="term" value="P:phosphorelay signal transduction system"/>
    <property type="evidence" value="ECO:0007669"/>
    <property type="project" value="InterPro"/>
</dbReference>
<evidence type="ECO:0000256" key="3">
    <source>
        <dbReference type="PROSITE-ProRule" id="PRU00169"/>
    </source>
</evidence>
<dbReference type="GO" id="GO:0003677">
    <property type="term" value="F:DNA binding"/>
    <property type="evidence" value="ECO:0007669"/>
    <property type="project" value="UniProtKB-KW"/>
</dbReference>
<evidence type="ECO:0000256" key="1">
    <source>
        <dbReference type="ARBA" id="ARBA00022553"/>
    </source>
</evidence>
<dbReference type="Pfam" id="PF00196">
    <property type="entry name" value="GerE"/>
    <property type="match status" value="1"/>
</dbReference>
<keyword evidence="7" id="KW-1185">Reference proteome</keyword>
<dbReference type="CDD" id="cd17535">
    <property type="entry name" value="REC_NarL-like"/>
    <property type="match status" value="1"/>
</dbReference>
<dbReference type="InterPro" id="IPR000792">
    <property type="entry name" value="Tscrpt_reg_LuxR_C"/>
</dbReference>
<dbReference type="SUPFAM" id="SSF52172">
    <property type="entry name" value="CheY-like"/>
    <property type="match status" value="1"/>
</dbReference>
<evidence type="ECO:0000313" key="6">
    <source>
        <dbReference type="EMBL" id="UOR03840.1"/>
    </source>
</evidence>
<dbReference type="CDD" id="cd06170">
    <property type="entry name" value="LuxR_C_like"/>
    <property type="match status" value="1"/>
</dbReference>
<organism evidence="6 7">
    <name type="scientific">Hymenobacter aerilatus</name>
    <dbReference type="NCBI Taxonomy" id="2932251"/>
    <lineage>
        <taxon>Bacteria</taxon>
        <taxon>Pseudomonadati</taxon>
        <taxon>Bacteroidota</taxon>
        <taxon>Cytophagia</taxon>
        <taxon>Cytophagales</taxon>
        <taxon>Hymenobacteraceae</taxon>
        <taxon>Hymenobacter</taxon>
    </lineage>
</organism>
<proteinExistence type="predicted"/>
<dbReference type="InterPro" id="IPR058245">
    <property type="entry name" value="NreC/VraR/RcsB-like_REC"/>
</dbReference>
<dbReference type="Pfam" id="PF00072">
    <property type="entry name" value="Response_reg"/>
    <property type="match status" value="1"/>
</dbReference>
<dbReference type="EMBL" id="CP095053">
    <property type="protein sequence ID" value="UOR03840.1"/>
    <property type="molecule type" value="Genomic_DNA"/>
</dbReference>
<evidence type="ECO:0000259" key="4">
    <source>
        <dbReference type="PROSITE" id="PS50043"/>
    </source>
</evidence>
<dbReference type="InterPro" id="IPR016032">
    <property type="entry name" value="Sig_transdc_resp-reg_C-effctor"/>
</dbReference>
<dbReference type="InterPro" id="IPR011006">
    <property type="entry name" value="CheY-like_superfamily"/>
</dbReference>